<dbReference type="PANTHER" id="PTHR12416">
    <property type="entry name" value="RRNA-PROCESSING PROTEIN UTP23 HOMOLOG"/>
    <property type="match status" value="1"/>
</dbReference>
<dbReference type="InterPro" id="IPR006984">
    <property type="entry name" value="Fcf1/UTP23"/>
</dbReference>
<dbReference type="SUPFAM" id="SSF88723">
    <property type="entry name" value="PIN domain-like"/>
    <property type="match status" value="1"/>
</dbReference>
<keyword evidence="10" id="KW-1185">Reference proteome</keyword>
<comment type="function">
    <text evidence="5">Involved in rRNA-processing and ribosome biogenesis.</text>
</comment>
<proteinExistence type="inferred from homology"/>
<evidence type="ECO:0000256" key="6">
    <source>
        <dbReference type="ARBA" id="ARBA00038503"/>
    </source>
</evidence>
<gene>
    <name evidence="9" type="ORF">TTHERM_00655740</name>
</gene>
<evidence type="ECO:0000256" key="2">
    <source>
        <dbReference type="ARBA" id="ARBA00022517"/>
    </source>
</evidence>
<dbReference type="KEGG" id="tet:TTHERM_00655740"/>
<dbReference type="Gene3D" id="3.40.50.1010">
    <property type="entry name" value="5'-nuclease"/>
    <property type="match status" value="1"/>
</dbReference>
<keyword evidence="2" id="KW-0690">Ribosome biogenesis</keyword>
<evidence type="ECO:0000313" key="10">
    <source>
        <dbReference type="Proteomes" id="UP000009168"/>
    </source>
</evidence>
<dbReference type="GeneID" id="7823652"/>
<evidence type="ECO:0000259" key="8">
    <source>
        <dbReference type="Pfam" id="PF24779"/>
    </source>
</evidence>
<dbReference type="InterPro" id="IPR057776">
    <property type="entry name" value="UTP23_sensor"/>
</dbReference>
<sequence>MKFKKIKQLRKWINFYRINYDFHFPYKLLVDGTFLKACYDRKFEFKEKLTKLMHGQCWVQITTCVLNELRSIPQLKDLFDFGMTLPKLRCNHIDGLTPTECFKDLVQKNNAERYWVMTQDEELREYFNQFYPIPLFWISKDLKFTIEEPNKKCQKEIEKKKHNKYLPSDKELAVIKQVQKEQKEEELKKYFQKIDKIKNEMNIRVKKPAKGPNPLSVQKKKDKIIQRNKDQTKTRNRKTKKIRKRVNHLRTKKSVKNNETN</sequence>
<dbReference type="HOGENOM" id="CLU_053567_3_0_1"/>
<organism evidence="9 10">
    <name type="scientific">Tetrahymena thermophila (strain SB210)</name>
    <dbReference type="NCBI Taxonomy" id="312017"/>
    <lineage>
        <taxon>Eukaryota</taxon>
        <taxon>Sar</taxon>
        <taxon>Alveolata</taxon>
        <taxon>Ciliophora</taxon>
        <taxon>Intramacronucleata</taxon>
        <taxon>Oligohymenophorea</taxon>
        <taxon>Hymenostomatida</taxon>
        <taxon>Tetrahymenina</taxon>
        <taxon>Tetrahymenidae</taxon>
        <taxon>Tetrahymena</taxon>
    </lineage>
</organism>
<dbReference type="InParanoid" id="Q22GX8"/>
<evidence type="ECO:0000313" key="9">
    <source>
        <dbReference type="EMBL" id="EAR84546.1"/>
    </source>
</evidence>
<dbReference type="AlphaFoldDB" id="Q22GX8"/>
<dbReference type="STRING" id="312017.Q22GX8"/>
<comment type="similarity">
    <text evidence="6">Belongs to the UTP23/FCF1 family. UTP23 subfamily.</text>
</comment>
<evidence type="ECO:0000256" key="1">
    <source>
        <dbReference type="ARBA" id="ARBA00004604"/>
    </source>
</evidence>
<dbReference type="eggNOG" id="KOG3164">
    <property type="taxonomic scope" value="Eukaryota"/>
</dbReference>
<evidence type="ECO:0000256" key="4">
    <source>
        <dbReference type="ARBA" id="ARBA00023242"/>
    </source>
</evidence>
<feature type="compositionally biased region" description="Basic and acidic residues" evidence="7">
    <location>
        <begin position="223"/>
        <end position="233"/>
    </location>
</feature>
<accession>Q22GX8</accession>
<dbReference type="Pfam" id="PF04900">
    <property type="entry name" value="Fcf1"/>
    <property type="match status" value="1"/>
</dbReference>
<dbReference type="OMA" id="ATMDQNL"/>
<reference evidence="10" key="1">
    <citation type="journal article" date="2006" name="PLoS Biol.">
        <title>Macronuclear genome sequence of the ciliate Tetrahymena thermophila, a model eukaryote.</title>
        <authorList>
            <person name="Eisen J.A."/>
            <person name="Coyne R.S."/>
            <person name="Wu M."/>
            <person name="Wu D."/>
            <person name="Thiagarajan M."/>
            <person name="Wortman J.R."/>
            <person name="Badger J.H."/>
            <person name="Ren Q."/>
            <person name="Amedeo P."/>
            <person name="Jones K.M."/>
            <person name="Tallon L.J."/>
            <person name="Delcher A.L."/>
            <person name="Salzberg S.L."/>
            <person name="Silva J.C."/>
            <person name="Haas B.J."/>
            <person name="Majoros W.H."/>
            <person name="Farzad M."/>
            <person name="Carlton J.M."/>
            <person name="Smith R.K. Jr."/>
            <person name="Garg J."/>
            <person name="Pearlman R.E."/>
            <person name="Karrer K.M."/>
            <person name="Sun L."/>
            <person name="Manning G."/>
            <person name="Elde N.C."/>
            <person name="Turkewitz A.P."/>
            <person name="Asai D.J."/>
            <person name="Wilkes D.E."/>
            <person name="Wang Y."/>
            <person name="Cai H."/>
            <person name="Collins K."/>
            <person name="Stewart B.A."/>
            <person name="Lee S.R."/>
            <person name="Wilamowska K."/>
            <person name="Weinberg Z."/>
            <person name="Ruzzo W.L."/>
            <person name="Wloga D."/>
            <person name="Gaertig J."/>
            <person name="Frankel J."/>
            <person name="Tsao C.-C."/>
            <person name="Gorovsky M.A."/>
            <person name="Keeling P.J."/>
            <person name="Waller R.F."/>
            <person name="Patron N.J."/>
            <person name="Cherry J.M."/>
            <person name="Stover N.A."/>
            <person name="Krieger C.J."/>
            <person name="del Toro C."/>
            <person name="Ryder H.F."/>
            <person name="Williamson S.C."/>
            <person name="Barbeau R.A."/>
            <person name="Hamilton E.P."/>
            <person name="Orias E."/>
        </authorList>
    </citation>
    <scope>NUCLEOTIDE SEQUENCE [LARGE SCALE GENOMIC DNA]</scope>
    <source>
        <strain evidence="10">SB210</strain>
    </source>
</reference>
<dbReference type="EMBL" id="GG662502">
    <property type="protein sequence ID" value="EAR84546.1"/>
    <property type="molecule type" value="Genomic_DNA"/>
</dbReference>
<feature type="region of interest" description="Disordered" evidence="7">
    <location>
        <begin position="206"/>
        <end position="261"/>
    </location>
</feature>
<evidence type="ECO:0000256" key="7">
    <source>
        <dbReference type="SAM" id="MobiDB-lite"/>
    </source>
</evidence>
<dbReference type="CDD" id="cd08553">
    <property type="entry name" value="PIN_Fcf1-like"/>
    <property type="match status" value="1"/>
</dbReference>
<keyword evidence="4" id="KW-0539">Nucleus</keyword>
<dbReference type="RefSeq" id="XP_001032209.1">
    <property type="nucleotide sequence ID" value="XM_001032209.1"/>
</dbReference>
<dbReference type="GO" id="GO:0006364">
    <property type="term" value="P:rRNA processing"/>
    <property type="evidence" value="ECO:0007669"/>
    <property type="project" value="UniProtKB-KW"/>
</dbReference>
<evidence type="ECO:0000256" key="3">
    <source>
        <dbReference type="ARBA" id="ARBA00022552"/>
    </source>
</evidence>
<keyword evidence="3" id="KW-0698">rRNA processing</keyword>
<dbReference type="Proteomes" id="UP000009168">
    <property type="component" value="Unassembled WGS sequence"/>
</dbReference>
<evidence type="ECO:0000256" key="5">
    <source>
        <dbReference type="ARBA" id="ARBA00037300"/>
    </source>
</evidence>
<dbReference type="InterPro" id="IPR029060">
    <property type="entry name" value="PIN-like_dom_sf"/>
</dbReference>
<feature type="compositionally biased region" description="Basic residues" evidence="7">
    <location>
        <begin position="234"/>
        <end position="255"/>
    </location>
</feature>
<dbReference type="GO" id="GO:0032040">
    <property type="term" value="C:small-subunit processome"/>
    <property type="evidence" value="ECO:0007669"/>
    <property type="project" value="InterPro"/>
</dbReference>
<feature type="domain" description="UTP23 sensor motif region" evidence="8">
    <location>
        <begin position="204"/>
        <end position="222"/>
    </location>
</feature>
<comment type="subcellular location">
    <subcellularLocation>
        <location evidence="1">Nucleus</location>
        <location evidence="1">Nucleolus</location>
    </subcellularLocation>
</comment>
<dbReference type="Pfam" id="PF24779">
    <property type="entry name" value="UTP23_sensor"/>
    <property type="match status" value="1"/>
</dbReference>
<dbReference type="OrthoDB" id="25675at2759"/>
<name>Q22GX8_TETTS</name>
<protein>
    <submittedName>
        <fullName evidence="9">rRNA-processing protein Fcf1-and Utp23-like PIN domain protein</fullName>
    </submittedName>
</protein>